<evidence type="ECO:0000256" key="5">
    <source>
        <dbReference type="ARBA" id="ARBA00022927"/>
    </source>
</evidence>
<dbReference type="SUPFAM" id="SSF82866">
    <property type="entry name" value="Multidrug efflux transporter AcrB transmembrane domain"/>
    <property type="match status" value="1"/>
</dbReference>
<keyword evidence="8 9" id="KW-0472">Membrane</keyword>
<evidence type="ECO:0000256" key="7">
    <source>
        <dbReference type="ARBA" id="ARBA00023010"/>
    </source>
</evidence>
<proteinExistence type="predicted"/>
<dbReference type="Gene3D" id="1.20.1640.10">
    <property type="entry name" value="Multidrug efflux transporter AcrB transmembrane domain"/>
    <property type="match status" value="1"/>
</dbReference>
<keyword evidence="3" id="KW-1003">Cell membrane</keyword>
<feature type="domain" description="Protein export membrane protein SecD/SecF C-terminal" evidence="10">
    <location>
        <begin position="104"/>
        <end position="264"/>
    </location>
</feature>
<feature type="transmembrane region" description="Helical" evidence="9">
    <location>
        <begin position="217"/>
        <end position="239"/>
    </location>
</feature>
<evidence type="ECO:0000256" key="2">
    <source>
        <dbReference type="ARBA" id="ARBA00022448"/>
    </source>
</evidence>
<reference evidence="12" key="1">
    <citation type="submission" date="2018-05" db="EMBL/GenBank/DDBJ databases">
        <authorList>
            <person name="Lanie J.A."/>
            <person name="Ng W.-L."/>
            <person name="Kazmierczak K.M."/>
            <person name="Andrzejewski T.M."/>
            <person name="Davidsen T.M."/>
            <person name="Wayne K.J."/>
            <person name="Tettelin H."/>
            <person name="Glass J.I."/>
            <person name="Rusch D."/>
            <person name="Podicherti R."/>
            <person name="Tsui H.-C.T."/>
            <person name="Winkler M.E."/>
        </authorList>
    </citation>
    <scope>NUCLEOTIDE SEQUENCE</scope>
</reference>
<dbReference type="InterPro" id="IPR022813">
    <property type="entry name" value="SecD/SecF_arch_bac"/>
</dbReference>
<feature type="transmembrane region" description="Helical" evidence="9">
    <location>
        <begin position="174"/>
        <end position="196"/>
    </location>
</feature>
<gene>
    <name evidence="12" type="ORF">METZ01_LOCUS121324</name>
</gene>
<feature type="transmembrane region" description="Helical" evidence="9">
    <location>
        <begin position="245"/>
        <end position="273"/>
    </location>
</feature>
<dbReference type="PANTHER" id="PTHR30081">
    <property type="entry name" value="PROTEIN-EXPORT MEMBRANE PROTEIN SEC"/>
    <property type="match status" value="1"/>
</dbReference>
<dbReference type="NCBIfam" id="TIGR01129">
    <property type="entry name" value="secD"/>
    <property type="match status" value="1"/>
</dbReference>
<feature type="domain" description="SecDF P1 head subdomain" evidence="11">
    <location>
        <begin position="2"/>
        <end position="100"/>
    </location>
</feature>
<evidence type="ECO:0000256" key="8">
    <source>
        <dbReference type="ARBA" id="ARBA00023136"/>
    </source>
</evidence>
<evidence type="ECO:0000259" key="10">
    <source>
        <dbReference type="Pfam" id="PF02355"/>
    </source>
</evidence>
<evidence type="ECO:0000256" key="6">
    <source>
        <dbReference type="ARBA" id="ARBA00022989"/>
    </source>
</evidence>
<feature type="transmembrane region" description="Helical" evidence="9">
    <location>
        <begin position="148"/>
        <end position="168"/>
    </location>
</feature>
<name>A0A381XV18_9ZZZZ</name>
<feature type="transmembrane region" description="Helical" evidence="9">
    <location>
        <begin position="121"/>
        <end position="141"/>
    </location>
</feature>
<dbReference type="EMBL" id="UINC01016448">
    <property type="protein sequence ID" value="SVA68470.1"/>
    <property type="molecule type" value="Genomic_DNA"/>
</dbReference>
<dbReference type="GO" id="GO:0015450">
    <property type="term" value="F:protein-transporting ATPase activity"/>
    <property type="evidence" value="ECO:0007669"/>
    <property type="project" value="InterPro"/>
</dbReference>
<dbReference type="GO" id="GO:0005886">
    <property type="term" value="C:plasma membrane"/>
    <property type="evidence" value="ECO:0007669"/>
    <property type="project" value="UniProtKB-SubCell"/>
</dbReference>
<dbReference type="Pfam" id="PF22599">
    <property type="entry name" value="SecDF_P1_head"/>
    <property type="match status" value="1"/>
</dbReference>
<dbReference type="GO" id="GO:0006886">
    <property type="term" value="P:intracellular protein transport"/>
    <property type="evidence" value="ECO:0007669"/>
    <property type="project" value="InterPro"/>
</dbReference>
<dbReference type="InterPro" id="IPR005791">
    <property type="entry name" value="SecD"/>
</dbReference>
<keyword evidence="7" id="KW-0811">Translocation</keyword>
<dbReference type="InterPro" id="IPR048634">
    <property type="entry name" value="SecD_SecF_C"/>
</dbReference>
<protein>
    <recommendedName>
        <fullName evidence="13">SecD export protein N-terminal TM domain-containing protein</fullName>
    </recommendedName>
</protein>
<dbReference type="PANTHER" id="PTHR30081:SF1">
    <property type="entry name" value="PROTEIN TRANSLOCASE SUBUNIT SECD"/>
    <property type="match status" value="1"/>
</dbReference>
<accession>A0A381XV18</accession>
<evidence type="ECO:0000313" key="12">
    <source>
        <dbReference type="EMBL" id="SVA68470.1"/>
    </source>
</evidence>
<dbReference type="AlphaFoldDB" id="A0A381XV18"/>
<sequence>MPQVNITLDGQGGARMHRATRGNIGKRLGVLFVEQKTQTVYKEDDQGNKIATQTTFETKKIISLATIRAALGTQFRITGLDSPQESSELALLLRAGALAAPMRFVEERTVGPSLGEDNIRAGLLSMELGMALVLLFMLFYYRIFGIAASLALASNIVLLVAVMSVLSATLTLPGIAGVVLTVGMAVDANVLIFSRIREELKKGKKPLDAIDTGYERAFLTIMDANLTTLLVAIVLYSMGTGPIKGFAITLSIGIITSMFTSIMGTRAFINLIYGNRKEILRLSI</sequence>
<dbReference type="Pfam" id="PF02355">
    <property type="entry name" value="SecD_SecF_C"/>
    <property type="match status" value="1"/>
</dbReference>
<keyword evidence="4 9" id="KW-0812">Transmembrane</keyword>
<evidence type="ECO:0000256" key="3">
    <source>
        <dbReference type="ARBA" id="ARBA00022475"/>
    </source>
</evidence>
<keyword evidence="5" id="KW-0653">Protein transport</keyword>
<keyword evidence="2" id="KW-0813">Transport</keyword>
<evidence type="ECO:0000259" key="11">
    <source>
        <dbReference type="Pfam" id="PF22599"/>
    </source>
</evidence>
<dbReference type="FunFam" id="1.20.1640.10:FF:000004">
    <property type="entry name" value="Protein translocase subunit SecD"/>
    <property type="match status" value="1"/>
</dbReference>
<dbReference type="InterPro" id="IPR001036">
    <property type="entry name" value="Acrflvin-R"/>
</dbReference>
<evidence type="ECO:0000256" key="9">
    <source>
        <dbReference type="SAM" id="Phobius"/>
    </source>
</evidence>
<evidence type="ECO:0000256" key="1">
    <source>
        <dbReference type="ARBA" id="ARBA00004651"/>
    </source>
</evidence>
<dbReference type="PRINTS" id="PR00702">
    <property type="entry name" value="ACRIFLAVINRP"/>
</dbReference>
<dbReference type="InterPro" id="IPR054384">
    <property type="entry name" value="SecDF_P1_head"/>
</dbReference>
<dbReference type="NCBIfam" id="TIGR00916">
    <property type="entry name" value="2A0604s01"/>
    <property type="match status" value="1"/>
</dbReference>
<dbReference type="Gene3D" id="3.30.1360.200">
    <property type="match status" value="1"/>
</dbReference>
<evidence type="ECO:0008006" key="13">
    <source>
        <dbReference type="Google" id="ProtNLM"/>
    </source>
</evidence>
<organism evidence="12">
    <name type="scientific">marine metagenome</name>
    <dbReference type="NCBI Taxonomy" id="408172"/>
    <lineage>
        <taxon>unclassified sequences</taxon>
        <taxon>metagenomes</taxon>
        <taxon>ecological metagenomes</taxon>
    </lineage>
</organism>
<keyword evidence="6 9" id="KW-1133">Transmembrane helix</keyword>
<dbReference type="InterPro" id="IPR055344">
    <property type="entry name" value="SecD_SecF_C_bact"/>
</dbReference>
<comment type="subcellular location">
    <subcellularLocation>
        <location evidence="1">Cell membrane</location>
        <topology evidence="1">Multi-pass membrane protein</topology>
    </subcellularLocation>
</comment>
<evidence type="ECO:0000256" key="4">
    <source>
        <dbReference type="ARBA" id="ARBA00022692"/>
    </source>
</evidence>